<feature type="region of interest" description="Disordered" evidence="3">
    <location>
        <begin position="51"/>
        <end position="72"/>
    </location>
</feature>
<dbReference type="InterPro" id="IPR001752">
    <property type="entry name" value="Kinesin_motor_dom"/>
</dbReference>
<feature type="region of interest" description="Disordered" evidence="3">
    <location>
        <begin position="1591"/>
        <end position="1635"/>
    </location>
</feature>
<dbReference type="PROSITE" id="PS50067">
    <property type="entry name" value="KINESIN_MOTOR_2"/>
    <property type="match status" value="1"/>
</dbReference>
<dbReference type="InterPro" id="IPR027640">
    <property type="entry name" value="Kinesin-like_fam"/>
</dbReference>
<evidence type="ECO:0000259" key="4">
    <source>
        <dbReference type="PROSITE" id="PS50067"/>
    </source>
</evidence>
<dbReference type="PANTHER" id="PTHR24115">
    <property type="entry name" value="KINESIN-RELATED"/>
    <property type="match status" value="1"/>
</dbReference>
<dbReference type="SUPFAM" id="SSF53474">
    <property type="entry name" value="alpha/beta-Hydrolases"/>
    <property type="match status" value="1"/>
</dbReference>
<dbReference type="Pfam" id="PF00782">
    <property type="entry name" value="DSPc"/>
    <property type="match status" value="1"/>
</dbReference>
<keyword evidence="1" id="KW-0067">ATP-binding</keyword>
<dbReference type="GO" id="GO:0008017">
    <property type="term" value="F:microtubule binding"/>
    <property type="evidence" value="ECO:0007669"/>
    <property type="project" value="InterPro"/>
</dbReference>
<dbReference type="InterPro" id="IPR000340">
    <property type="entry name" value="Dual-sp_phosphatase_cat-dom"/>
</dbReference>
<evidence type="ECO:0000313" key="6">
    <source>
        <dbReference type="Proteomes" id="UP000604046"/>
    </source>
</evidence>
<accession>A0A812T180</accession>
<dbReference type="SUPFAM" id="SSF52799">
    <property type="entry name" value="(Phosphotyrosine protein) phosphatases II"/>
    <property type="match status" value="1"/>
</dbReference>
<dbReference type="Pfam" id="PF00225">
    <property type="entry name" value="Kinesin"/>
    <property type="match status" value="1"/>
</dbReference>
<feature type="region of interest" description="Disordered" evidence="3">
    <location>
        <begin position="1022"/>
        <end position="1048"/>
    </location>
</feature>
<keyword evidence="2" id="KW-0175">Coiled coil</keyword>
<name>A0A812T180_9DINO</name>
<dbReference type="Pfam" id="PF01764">
    <property type="entry name" value="Lipase_3"/>
    <property type="match status" value="1"/>
</dbReference>
<dbReference type="GO" id="GO:0005871">
    <property type="term" value="C:kinesin complex"/>
    <property type="evidence" value="ECO:0007669"/>
    <property type="project" value="TreeGrafter"/>
</dbReference>
<dbReference type="SMART" id="SM00195">
    <property type="entry name" value="DSPc"/>
    <property type="match status" value="1"/>
</dbReference>
<evidence type="ECO:0000256" key="3">
    <source>
        <dbReference type="SAM" id="MobiDB-lite"/>
    </source>
</evidence>
<dbReference type="GO" id="GO:0007018">
    <property type="term" value="P:microtubule-based movement"/>
    <property type="evidence" value="ECO:0007669"/>
    <property type="project" value="InterPro"/>
</dbReference>
<dbReference type="Proteomes" id="UP000604046">
    <property type="component" value="Unassembled WGS sequence"/>
</dbReference>
<feature type="domain" description="Kinesin motor" evidence="4">
    <location>
        <begin position="520"/>
        <end position="857"/>
    </location>
</feature>
<protein>
    <submittedName>
        <fullName evidence="5">KIF13B protein</fullName>
    </submittedName>
</protein>
<dbReference type="InterPro" id="IPR002921">
    <property type="entry name" value="Fungal_lipase-type"/>
</dbReference>
<dbReference type="GO" id="GO:0005524">
    <property type="term" value="F:ATP binding"/>
    <property type="evidence" value="ECO:0007669"/>
    <property type="project" value="UniProtKB-UniRule"/>
</dbReference>
<feature type="coiled-coil region" evidence="2">
    <location>
        <begin position="899"/>
        <end position="968"/>
    </location>
</feature>
<dbReference type="OrthoDB" id="253091at2759"/>
<feature type="compositionally biased region" description="Basic and acidic residues" evidence="3">
    <location>
        <begin position="59"/>
        <end position="72"/>
    </location>
</feature>
<gene>
    <name evidence="5" type="primary">KIF13B</name>
    <name evidence="5" type="ORF">SNAT2548_LOCUS28316</name>
</gene>
<dbReference type="InterPro" id="IPR027417">
    <property type="entry name" value="P-loop_NTPase"/>
</dbReference>
<dbReference type="PRINTS" id="PR00380">
    <property type="entry name" value="KINESINHEAVY"/>
</dbReference>
<dbReference type="Gene3D" id="3.90.190.10">
    <property type="entry name" value="Protein tyrosine phosphatase superfamily"/>
    <property type="match status" value="1"/>
</dbReference>
<dbReference type="Gene3D" id="3.40.850.10">
    <property type="entry name" value="Kinesin motor domain"/>
    <property type="match status" value="1"/>
</dbReference>
<evidence type="ECO:0000256" key="1">
    <source>
        <dbReference type="PROSITE-ProRule" id="PRU00283"/>
    </source>
</evidence>
<dbReference type="Gene3D" id="1.25.10.10">
    <property type="entry name" value="Leucine-rich Repeat Variant"/>
    <property type="match status" value="1"/>
</dbReference>
<comment type="caution">
    <text evidence="5">The sequence shown here is derived from an EMBL/GenBank/DDBJ whole genome shotgun (WGS) entry which is preliminary data.</text>
</comment>
<dbReference type="GO" id="GO:0006629">
    <property type="term" value="P:lipid metabolic process"/>
    <property type="evidence" value="ECO:0007669"/>
    <property type="project" value="InterPro"/>
</dbReference>
<dbReference type="GO" id="GO:0005874">
    <property type="term" value="C:microtubule"/>
    <property type="evidence" value="ECO:0007669"/>
    <property type="project" value="TreeGrafter"/>
</dbReference>
<reference evidence="5" key="1">
    <citation type="submission" date="2021-02" db="EMBL/GenBank/DDBJ databases">
        <authorList>
            <person name="Dougan E. K."/>
            <person name="Rhodes N."/>
            <person name="Thang M."/>
            <person name="Chan C."/>
        </authorList>
    </citation>
    <scope>NUCLEOTIDE SEQUENCE</scope>
</reference>
<feature type="region of interest" description="Disordered" evidence="3">
    <location>
        <begin position="142"/>
        <end position="161"/>
    </location>
</feature>
<feature type="compositionally biased region" description="Low complexity" evidence="3">
    <location>
        <begin position="1615"/>
        <end position="1624"/>
    </location>
</feature>
<proteinExistence type="inferred from homology"/>
<dbReference type="InterPro" id="IPR036961">
    <property type="entry name" value="Kinesin_motor_dom_sf"/>
</dbReference>
<feature type="binding site" evidence="1">
    <location>
        <begin position="613"/>
        <end position="620"/>
    </location>
    <ligand>
        <name>ATP</name>
        <dbReference type="ChEBI" id="CHEBI:30616"/>
    </ligand>
</feature>
<dbReference type="SUPFAM" id="SSF48371">
    <property type="entry name" value="ARM repeat"/>
    <property type="match status" value="1"/>
</dbReference>
<dbReference type="InterPro" id="IPR011989">
    <property type="entry name" value="ARM-like"/>
</dbReference>
<feature type="region of interest" description="Disordered" evidence="3">
    <location>
        <begin position="89"/>
        <end position="120"/>
    </location>
</feature>
<feature type="compositionally biased region" description="Polar residues" evidence="3">
    <location>
        <begin position="1591"/>
        <end position="1604"/>
    </location>
</feature>
<dbReference type="InterPro" id="IPR029058">
    <property type="entry name" value="AB_hydrolase_fold"/>
</dbReference>
<dbReference type="SUPFAM" id="SSF52540">
    <property type="entry name" value="P-loop containing nucleoside triphosphate hydrolases"/>
    <property type="match status" value="1"/>
</dbReference>
<dbReference type="Gene3D" id="3.40.50.1820">
    <property type="entry name" value="alpha/beta hydrolase"/>
    <property type="match status" value="1"/>
</dbReference>
<dbReference type="GO" id="GO:0016887">
    <property type="term" value="F:ATP hydrolysis activity"/>
    <property type="evidence" value="ECO:0007669"/>
    <property type="project" value="TreeGrafter"/>
</dbReference>
<keyword evidence="1" id="KW-0505">Motor protein</keyword>
<dbReference type="GO" id="GO:0003777">
    <property type="term" value="F:microtubule motor activity"/>
    <property type="evidence" value="ECO:0007669"/>
    <property type="project" value="InterPro"/>
</dbReference>
<dbReference type="SMART" id="SM00129">
    <property type="entry name" value="KISc"/>
    <property type="match status" value="1"/>
</dbReference>
<feature type="compositionally biased region" description="Low complexity" evidence="3">
    <location>
        <begin position="1035"/>
        <end position="1044"/>
    </location>
</feature>
<sequence length="1935" mass="209543">MPHMLEGRMPPVGDVPRIHNSLNLLMLSSETRRLDEAVSPAATAVVARCSPTEPGSVRGTRDSVKGSEGKSCARKDVAVELEGIAHSSAEHRAECSDDRRARSPHEASKVKNSSSRIQKMKWSDRLDEKIKRLVDWPQVLDEESQQPRRRGQDYARPTWQQPGSVIDTVIDTVIDSNLSNHGAEPERPELKVMKATFADQSNGGGVSEFEARMSAWEAENVTAQDDLVVFCAPDPGEATEATLRRHRETWQLVAERWAREEEKGALSAMEATILSAARNIEPELLDEFHELTRTPAKVARTGRGQVLIGNEDDAGSEEVIASCGITAVLNCTEEPPTTRCQEMYAKIGVRWHHVPMHDDITEDLAVALTRARPWLAEALAAEQTVLIHCFVGGNRSVAVAVGYMLLDEDYELLRAVEAVAGARGLVLGSGSFPLQLLRLAPENGVSRDSGLKIGDALPCLTVLPPQVANYLLGLVPPSPRGEDMSQAFELGLASYVLSLKTASGKVHRFGALSNLADGEIHKPIVRLRPPMEQCIQLAYSADEEDSSKLLGHFSDSAPALPCSPKTACQVEELQFSRVVGPRESTSDLYCALRLPEVIAGIARGFQETVFAYGQTGSGKTHTILGSAQELGVLQLSAQELFQVVFGPNALQRDEAAEKHRRIQLVCLEIKNDDVLDLLSADPQVLPASQEIDVICHKGKRHAFRRLTVWSYEETMALLQKAIASREVGSSHVNSESSRSHMVVRFLVKTLSAPNGRLADGVVGGLTLVDLAGNERDSSSANGTAINVSLTHLNRMLVKMQERQLDESDRRQSALNMVLYEQLREDCGVTMIFCVHPDRRFASAARSTLQMASLCRRIVQRKRVRYIEDASLKEELAGLRDVMREHREAHAAQIAKEEELQKAREVLRTLKLRYDEKSKDYEALKKNLEVEFQRVSVEGREKAELEQRNKELTCRVAQLQMQVQRQAEESPPVLTSLPEMRMASESFEDHRQELQRAYKHELHAVHEAYKKQLRTLQEALKMRPPTPTLEKAEPRSVVSLSSKSSSTDEAAAVPPVSLSSWAFADLGVQSSVATSSSAEPCSEPSMHSGFAGEEAVVVSRVTLKQPEATSQMGCSTGVSPLSPRRILQVASPQRAGGPSLRLEAAVAQVRSVGSEKKLPSPTLCSDPVPLGSPATMRRSARSCVTLQVSQDRGRGRSPEGLAEGRCSEYGKAPLFSPPAHVRSVTSPPVQSYSTMSSVEESLRLLLSAQPQTLAEVEAIEDAASRLARWAMHGKLPKHLWLQGCAAGTRVMHLLPQSASVQRDGAILLSELANKDSAVRAEASARNAVVLGVSALRWLATTSSLQKGHSLLHQMSPPQQFSEACSGCFRLLAVLCQRHPGRQAHATEMGGLQACLQCMSQPMLRSHDTAIHGCWLLMALCHKHPSNQEFVRLLGGVVLVMQLLQEQVAALEEGRQPAAAAGAVNWSCLHPVDPRAATLCAYAAGFLAIVAEGHEACRQALCDAGGISLLMRTLDLLGLLWLKVLLLPAAIFQWPKALGRAAAPLAGPLAGAASGALGGALGVAAVASGGALGALAAVALAGTLVSAARASQVQGQELQEQPSSEIEISDRARGEAPELPAAQAPAETDDGNGVLRPQPAEACDAQCHDLMLQFPALWTFHTRALGPDADGDFAQKLIASSELVRDLLVLEAAAYAKGLERLAADGEHVPGFLQPGTDNQADKVFLLGSEADAMQRPEAFLECWVQTNARIRLAALDGAMSAEATGHVHEGFQAAWLGLVPVLRRLSNSRKVILVGYSLGGALATLAALDLCCKGFTQVELITFGSPRVGNEMFRDFFREKCLATGALRVARFVNMLDLVPHVPFNPADAVDTTRQGQLWRSVEETLMRRLPQQHFTGPGLGSYTHVSPATVLDGLSVGLTGMVSRLAAVAADGERP</sequence>
<evidence type="ECO:0000313" key="5">
    <source>
        <dbReference type="EMBL" id="CAE7505471.1"/>
    </source>
</evidence>
<keyword evidence="1" id="KW-0547">Nucleotide-binding</keyword>
<dbReference type="InterPro" id="IPR020422">
    <property type="entry name" value="TYR_PHOSPHATASE_DUAL_dom"/>
</dbReference>
<dbReference type="EMBL" id="CAJNDS010002512">
    <property type="protein sequence ID" value="CAE7505471.1"/>
    <property type="molecule type" value="Genomic_DNA"/>
</dbReference>
<dbReference type="CDD" id="cd14498">
    <property type="entry name" value="DSP"/>
    <property type="match status" value="1"/>
</dbReference>
<dbReference type="InterPro" id="IPR016024">
    <property type="entry name" value="ARM-type_fold"/>
</dbReference>
<evidence type="ECO:0000256" key="2">
    <source>
        <dbReference type="SAM" id="Coils"/>
    </source>
</evidence>
<dbReference type="InterPro" id="IPR029021">
    <property type="entry name" value="Prot-tyrosine_phosphatase-like"/>
</dbReference>
<feature type="compositionally biased region" description="Basic and acidic residues" evidence="3">
    <location>
        <begin position="89"/>
        <end position="109"/>
    </location>
</feature>
<comment type="similarity">
    <text evidence="1">Belongs to the TRAFAC class myosin-kinesin ATPase superfamily. Kinesin family.</text>
</comment>
<keyword evidence="6" id="KW-1185">Reference proteome</keyword>
<organism evidence="5 6">
    <name type="scientific">Symbiodinium natans</name>
    <dbReference type="NCBI Taxonomy" id="878477"/>
    <lineage>
        <taxon>Eukaryota</taxon>
        <taxon>Sar</taxon>
        <taxon>Alveolata</taxon>
        <taxon>Dinophyceae</taxon>
        <taxon>Suessiales</taxon>
        <taxon>Symbiodiniaceae</taxon>
        <taxon>Symbiodinium</taxon>
    </lineage>
</organism>